<name>A0A917D7U7_9BACL</name>
<evidence type="ECO:0000313" key="1">
    <source>
        <dbReference type="EMBL" id="GGG12434.1"/>
    </source>
</evidence>
<comment type="caution">
    <text evidence="1">The sequence shown here is derived from an EMBL/GenBank/DDBJ whole genome shotgun (WGS) entry which is preliminary data.</text>
</comment>
<keyword evidence="2" id="KW-1185">Reference proteome</keyword>
<reference evidence="1" key="2">
    <citation type="submission" date="2020-09" db="EMBL/GenBank/DDBJ databases">
        <authorList>
            <person name="Sun Q."/>
            <person name="Zhou Y."/>
        </authorList>
    </citation>
    <scope>NUCLEOTIDE SEQUENCE</scope>
    <source>
        <strain evidence="1">CGMCC 1.16134</strain>
    </source>
</reference>
<proteinExistence type="predicted"/>
<protein>
    <recommendedName>
        <fullName evidence="3">Polymer-forming cytoskeletal protein</fullName>
    </recommendedName>
</protein>
<accession>A0A917D7U7</accession>
<evidence type="ECO:0000313" key="2">
    <source>
        <dbReference type="Proteomes" id="UP000637643"/>
    </source>
</evidence>
<evidence type="ECO:0008006" key="3">
    <source>
        <dbReference type="Google" id="ProtNLM"/>
    </source>
</evidence>
<sequence length="217" mass="23137">MSNFFSASEHSGQLPLKVKGSLIRREDIEASAVEVFGHLKARGNVTAERVKISGECSIGGICRADQVENLGSLRVDSLQAERVTSSGYLAVTQETRCGSFRAEGAVQLHTLKASQAIELRLGSACSIDHMSSDGLVTVVSSSMLLNLVMRPFRKLCCKSIKGTSIILERTRAELVSGEKIVIGPGCVIEEIRYGTSLAVDPKSKVTSAIHVSTTGGK</sequence>
<dbReference type="AlphaFoldDB" id="A0A917D7U7"/>
<organism evidence="1 2">
    <name type="scientific">Paenibacillus albidus</name>
    <dbReference type="NCBI Taxonomy" id="2041023"/>
    <lineage>
        <taxon>Bacteria</taxon>
        <taxon>Bacillati</taxon>
        <taxon>Bacillota</taxon>
        <taxon>Bacilli</taxon>
        <taxon>Bacillales</taxon>
        <taxon>Paenibacillaceae</taxon>
        <taxon>Paenibacillus</taxon>
    </lineage>
</organism>
<reference evidence="1" key="1">
    <citation type="journal article" date="2014" name="Int. J. Syst. Evol. Microbiol.">
        <title>Complete genome sequence of Corynebacterium casei LMG S-19264T (=DSM 44701T), isolated from a smear-ripened cheese.</title>
        <authorList>
            <consortium name="US DOE Joint Genome Institute (JGI-PGF)"/>
            <person name="Walter F."/>
            <person name="Albersmeier A."/>
            <person name="Kalinowski J."/>
            <person name="Ruckert C."/>
        </authorList>
    </citation>
    <scope>NUCLEOTIDE SEQUENCE</scope>
    <source>
        <strain evidence="1">CGMCC 1.16134</strain>
    </source>
</reference>
<gene>
    <name evidence="1" type="ORF">GCM10010912_66100</name>
</gene>
<dbReference type="RefSeq" id="WP_189032298.1">
    <property type="nucleotide sequence ID" value="NZ_BMKR01000056.1"/>
</dbReference>
<dbReference type="Proteomes" id="UP000637643">
    <property type="component" value="Unassembled WGS sequence"/>
</dbReference>
<dbReference type="EMBL" id="BMKR01000056">
    <property type="protein sequence ID" value="GGG12434.1"/>
    <property type="molecule type" value="Genomic_DNA"/>
</dbReference>